<organism evidence="2 3">
    <name type="scientific">Streptomyces flavidovirens</name>
    <dbReference type="NCBI Taxonomy" id="67298"/>
    <lineage>
        <taxon>Bacteria</taxon>
        <taxon>Bacillati</taxon>
        <taxon>Actinomycetota</taxon>
        <taxon>Actinomycetes</taxon>
        <taxon>Kitasatosporales</taxon>
        <taxon>Streptomycetaceae</taxon>
        <taxon>Streptomyces</taxon>
    </lineage>
</organism>
<accession>A0ABW6RMD5</accession>
<protein>
    <recommendedName>
        <fullName evidence="4">Secreted protein</fullName>
    </recommendedName>
</protein>
<evidence type="ECO:0000256" key="1">
    <source>
        <dbReference type="SAM" id="MobiDB-lite"/>
    </source>
</evidence>
<gene>
    <name evidence="2" type="ORF">ACFYWW_23755</name>
</gene>
<evidence type="ECO:0000313" key="3">
    <source>
        <dbReference type="Proteomes" id="UP001601976"/>
    </source>
</evidence>
<evidence type="ECO:0008006" key="4">
    <source>
        <dbReference type="Google" id="ProtNLM"/>
    </source>
</evidence>
<name>A0ABW6RMD5_9ACTN</name>
<feature type="compositionally biased region" description="Basic and acidic residues" evidence="1">
    <location>
        <begin position="295"/>
        <end position="305"/>
    </location>
</feature>
<evidence type="ECO:0000313" key="2">
    <source>
        <dbReference type="EMBL" id="MFF3341704.1"/>
    </source>
</evidence>
<dbReference type="Proteomes" id="UP001601976">
    <property type="component" value="Unassembled WGS sequence"/>
</dbReference>
<feature type="region of interest" description="Disordered" evidence="1">
    <location>
        <begin position="286"/>
        <end position="305"/>
    </location>
</feature>
<sequence length="305" mass="31008">MTAVVAHPLAALRVLRRAGRRRALRVVFFLGGLLALGFLWGGQAYAAEAPMPPRDSTAAVDPVDATSAVNAVDRVTPVAPAAAQAVPEVVEPPADVVQGVTRPVGELKDRVLQQQPAAMPELPAPGLPVPALPAHEVPAHEVPAHEVPVPEVPAPGAPAVPVPAVPVVQVPSADGGTESPVEAEQSVRQDSGERAQSAGSGSLTAIARVAEQGAYPYGLAGPQRDDAHRGPGRPECGEAPVPAPSGPCGDGVRQSAGDANPSRSGDKHAAAFADGARFGLVRGATLPTTAAPTYDRPHEVLEFPG</sequence>
<reference evidence="2 3" key="1">
    <citation type="submission" date="2024-10" db="EMBL/GenBank/DDBJ databases">
        <title>The Natural Products Discovery Center: Release of the First 8490 Sequenced Strains for Exploring Actinobacteria Biosynthetic Diversity.</title>
        <authorList>
            <person name="Kalkreuter E."/>
            <person name="Kautsar S.A."/>
            <person name="Yang D."/>
            <person name="Bader C.D."/>
            <person name="Teijaro C.N."/>
            <person name="Fluegel L."/>
            <person name="Davis C.M."/>
            <person name="Simpson J.R."/>
            <person name="Lauterbach L."/>
            <person name="Steele A.D."/>
            <person name="Gui C."/>
            <person name="Meng S."/>
            <person name="Li G."/>
            <person name="Viehrig K."/>
            <person name="Ye F."/>
            <person name="Su P."/>
            <person name="Kiefer A.F."/>
            <person name="Nichols A."/>
            <person name="Cepeda A.J."/>
            <person name="Yan W."/>
            <person name="Fan B."/>
            <person name="Jiang Y."/>
            <person name="Adhikari A."/>
            <person name="Zheng C.-J."/>
            <person name="Schuster L."/>
            <person name="Cowan T.M."/>
            <person name="Smanski M.J."/>
            <person name="Chevrette M.G."/>
            <person name="De Carvalho L.P.S."/>
            <person name="Shen B."/>
        </authorList>
    </citation>
    <scope>NUCLEOTIDE SEQUENCE [LARGE SCALE GENOMIC DNA]</scope>
    <source>
        <strain evidence="2 3">NPDC003029</strain>
    </source>
</reference>
<comment type="caution">
    <text evidence="2">The sequence shown here is derived from an EMBL/GenBank/DDBJ whole genome shotgun (WGS) entry which is preliminary data.</text>
</comment>
<dbReference type="RefSeq" id="WP_387896679.1">
    <property type="nucleotide sequence ID" value="NZ_JBIAPK010000007.1"/>
</dbReference>
<keyword evidence="3" id="KW-1185">Reference proteome</keyword>
<feature type="region of interest" description="Disordered" evidence="1">
    <location>
        <begin position="169"/>
        <end position="201"/>
    </location>
</feature>
<proteinExistence type="predicted"/>
<dbReference type="EMBL" id="JBIAPK010000007">
    <property type="protein sequence ID" value="MFF3341704.1"/>
    <property type="molecule type" value="Genomic_DNA"/>
</dbReference>
<feature type="region of interest" description="Disordered" evidence="1">
    <location>
        <begin position="216"/>
        <end position="270"/>
    </location>
</feature>